<dbReference type="SUPFAM" id="SSF55909">
    <property type="entry name" value="Pentein"/>
    <property type="match status" value="1"/>
</dbReference>
<dbReference type="GO" id="GO:0016403">
    <property type="term" value="F:dimethylargininase activity"/>
    <property type="evidence" value="ECO:0007669"/>
    <property type="project" value="TreeGrafter"/>
</dbReference>
<proteinExistence type="inferred from homology"/>
<reference evidence="6" key="1">
    <citation type="submission" date="2025-08" db="UniProtKB">
        <authorList>
            <consortium name="RefSeq"/>
        </authorList>
    </citation>
    <scope>IDENTIFICATION</scope>
    <source>
        <tissue evidence="6">Gonad</tissue>
    </source>
</reference>
<dbReference type="RefSeq" id="XP_019624839.1">
    <property type="nucleotide sequence ID" value="XM_019769280.1"/>
</dbReference>
<dbReference type="GeneID" id="109470361"/>
<protein>
    <submittedName>
        <fullName evidence="6">N(G),N(G)-dimethylarginine dimethylaminohydrolase 1-like isoform X1</fullName>
    </submittedName>
</protein>
<dbReference type="GO" id="GO:0000052">
    <property type="term" value="P:citrulline metabolic process"/>
    <property type="evidence" value="ECO:0007669"/>
    <property type="project" value="TreeGrafter"/>
</dbReference>
<dbReference type="PANTHER" id="PTHR12737">
    <property type="entry name" value="DIMETHYLARGININE DIMETHYLAMINOHYDROLASE"/>
    <property type="match status" value="1"/>
</dbReference>
<sequence>MSCSDPRGVRQGNACFSHPDEAVVGSRPHAHERTGRTACSHTVPSQRINIMDQSNTTMADSFPKFTRALVRQVPESIREHSEAVKTYKRDRYYRGYEFERIDIAKAREEHERYTQTLRDLGLEVTVLPADESTPDCPFVEDTCVVVGNRALVTRPWGGPRRKELDCVETCLKSLGLEVHRIHDEKAKLEGGDVVFTGKEFFVAASECTNKAGRKALANTFPEYPVHTIPVLWPEFHLKGVACCAGPGVMALGKNKDGKRAWEKILEKSEFTYEPVWVPDNTAVDCIHVNGTVIHCTEKQGPKSIKVFEEKLSCFNRVPCSIGELGKVDAALSCCSVLF</sequence>
<dbReference type="InterPro" id="IPR033199">
    <property type="entry name" value="DDAH-like"/>
</dbReference>
<keyword evidence="2" id="KW-0378">Hydrolase</keyword>
<dbReference type="Gene3D" id="3.75.10.10">
    <property type="entry name" value="L-arginine/glycine Amidinotransferase, Chain A"/>
    <property type="match status" value="1"/>
</dbReference>
<dbReference type="GO" id="GO:0016597">
    <property type="term" value="F:amino acid binding"/>
    <property type="evidence" value="ECO:0007669"/>
    <property type="project" value="TreeGrafter"/>
</dbReference>
<evidence type="ECO:0000313" key="6">
    <source>
        <dbReference type="RefSeq" id="XP_019624839.1"/>
    </source>
</evidence>
<dbReference type="KEGG" id="bbel:109470361"/>
<dbReference type="Proteomes" id="UP000515135">
    <property type="component" value="Unplaced"/>
</dbReference>
<evidence type="ECO:0000256" key="4">
    <source>
        <dbReference type="SAM" id="MobiDB-lite"/>
    </source>
</evidence>
<feature type="active site" description="Proton donor" evidence="3">
    <location>
        <position position="236"/>
    </location>
</feature>
<dbReference type="Pfam" id="PF19420">
    <property type="entry name" value="DDAH_eukar"/>
    <property type="match status" value="1"/>
</dbReference>
<feature type="region of interest" description="Disordered" evidence="4">
    <location>
        <begin position="1"/>
        <end position="20"/>
    </location>
</feature>
<evidence type="ECO:0000256" key="2">
    <source>
        <dbReference type="ARBA" id="ARBA00022801"/>
    </source>
</evidence>
<dbReference type="PANTHER" id="PTHR12737:SF9">
    <property type="entry name" value="DIMETHYLARGININASE"/>
    <property type="match status" value="1"/>
</dbReference>
<evidence type="ECO:0000313" key="5">
    <source>
        <dbReference type="Proteomes" id="UP000515135"/>
    </source>
</evidence>
<dbReference type="AlphaFoldDB" id="A0A6P4YSX4"/>
<evidence type="ECO:0000256" key="1">
    <source>
        <dbReference type="ARBA" id="ARBA00008532"/>
    </source>
</evidence>
<feature type="active site" description="Nucleophile" evidence="3">
    <location>
        <position position="333"/>
    </location>
</feature>
<dbReference type="OrthoDB" id="10016839at2759"/>
<dbReference type="GO" id="GO:0045429">
    <property type="term" value="P:positive regulation of nitric oxide biosynthetic process"/>
    <property type="evidence" value="ECO:0007669"/>
    <property type="project" value="TreeGrafter"/>
</dbReference>
<accession>A0A6P4YSX4</accession>
<evidence type="ECO:0000256" key="3">
    <source>
        <dbReference type="PIRSR" id="PIRSR633199-1"/>
    </source>
</evidence>
<dbReference type="GO" id="GO:0006525">
    <property type="term" value="P:arginine metabolic process"/>
    <property type="evidence" value="ECO:0007669"/>
    <property type="project" value="TreeGrafter"/>
</dbReference>
<dbReference type="FunFam" id="3.75.10.10:FF:000004">
    <property type="entry name" value="N(G),N(G)-dimethylarginine dimethylaminohydrolase 1"/>
    <property type="match status" value="1"/>
</dbReference>
<keyword evidence="5" id="KW-1185">Reference proteome</keyword>
<comment type="similarity">
    <text evidence="1">Belongs to the DDAH family.</text>
</comment>
<organism evidence="5 6">
    <name type="scientific">Branchiostoma belcheri</name>
    <name type="common">Amphioxus</name>
    <dbReference type="NCBI Taxonomy" id="7741"/>
    <lineage>
        <taxon>Eukaryota</taxon>
        <taxon>Metazoa</taxon>
        <taxon>Chordata</taxon>
        <taxon>Cephalochordata</taxon>
        <taxon>Leptocardii</taxon>
        <taxon>Amphioxiformes</taxon>
        <taxon>Branchiostomatidae</taxon>
        <taxon>Branchiostoma</taxon>
    </lineage>
</organism>
<gene>
    <name evidence="6" type="primary">LOC109470361</name>
</gene>
<name>A0A6P4YSX4_BRABE</name>